<proteinExistence type="predicted"/>
<accession>B0C1P0</accession>
<organism evidence="1 2">
    <name type="scientific">Acaryochloris marina (strain MBIC 11017)</name>
    <dbReference type="NCBI Taxonomy" id="329726"/>
    <lineage>
        <taxon>Bacteria</taxon>
        <taxon>Bacillati</taxon>
        <taxon>Cyanobacteriota</taxon>
        <taxon>Cyanophyceae</taxon>
        <taxon>Acaryochloridales</taxon>
        <taxon>Acaryochloridaceae</taxon>
        <taxon>Acaryochloris</taxon>
    </lineage>
</organism>
<reference evidence="1 2" key="1">
    <citation type="journal article" date="2008" name="Proc. Natl. Acad. Sci. U.S.A.">
        <title>Niche adaptation and genome expansion in the chlorophyll d-producing cyanobacterium Acaryochloris marina.</title>
        <authorList>
            <person name="Swingley W.D."/>
            <person name="Chen M."/>
            <person name="Cheung P.C."/>
            <person name="Conrad A.L."/>
            <person name="Dejesa L.C."/>
            <person name="Hao J."/>
            <person name="Honchak B.M."/>
            <person name="Karbach L.E."/>
            <person name="Kurdoglu A."/>
            <person name="Lahiri S."/>
            <person name="Mastrian S.D."/>
            <person name="Miyashita H."/>
            <person name="Page L."/>
            <person name="Ramakrishna P."/>
            <person name="Satoh S."/>
            <person name="Sattley W.M."/>
            <person name="Shimada Y."/>
            <person name="Taylor H.L."/>
            <person name="Tomo T."/>
            <person name="Tsuchiya T."/>
            <person name="Wang Z.T."/>
            <person name="Raymond J."/>
            <person name="Mimuro M."/>
            <person name="Blankenship R.E."/>
            <person name="Touchman J.W."/>
        </authorList>
    </citation>
    <scope>NUCLEOTIDE SEQUENCE [LARGE SCALE GENOMIC DNA]</scope>
    <source>
        <strain evidence="2">MBIC 11017</strain>
    </source>
</reference>
<dbReference type="HOGENOM" id="CLU_3283141_0_0_3"/>
<dbReference type="Proteomes" id="UP000000268">
    <property type="component" value="Chromosome"/>
</dbReference>
<dbReference type="EMBL" id="CP000828">
    <property type="protein sequence ID" value="ABW30874.1"/>
    <property type="molecule type" value="Genomic_DNA"/>
</dbReference>
<sequence>MGYFSPEPVIKKVKNINKTLAIELLILNANSSGYPPVLRK</sequence>
<dbReference type="AlphaFoldDB" id="B0C1P0"/>
<keyword evidence="2" id="KW-1185">Reference proteome</keyword>
<name>B0C1P0_ACAM1</name>
<protein>
    <submittedName>
        <fullName evidence="1">Uncharacterized protein</fullName>
    </submittedName>
</protein>
<dbReference type="KEGG" id="amr:AM1_5935"/>
<evidence type="ECO:0000313" key="2">
    <source>
        <dbReference type="Proteomes" id="UP000000268"/>
    </source>
</evidence>
<evidence type="ECO:0000313" key="1">
    <source>
        <dbReference type="EMBL" id="ABW30874.1"/>
    </source>
</evidence>
<gene>
    <name evidence="1" type="ordered locus">AM1_5935</name>
</gene>